<evidence type="ECO:0000256" key="1">
    <source>
        <dbReference type="SAM" id="MobiDB-lite"/>
    </source>
</evidence>
<sequence length="150" mass="15588">MIRLGKILGDKHVPPARVPRPDGGCGGGGCFSLWASQSPGSRAPPCSEPRRPLLWGLPCLSSELQPPAPPHGQVVCPPRGLRPVAGEPLCPCSLQLNTFQNGGLAPPSSWGPFGAGPLQHTPALFLRPRAVGEDPHGSGVCRRCGCGLLK</sequence>
<keyword evidence="3" id="KW-1185">Reference proteome</keyword>
<protein>
    <submittedName>
        <fullName evidence="2">Uncharacterized protein</fullName>
    </submittedName>
</protein>
<organism evidence="2 3">
    <name type="scientific">Rousettus aegyptiacus</name>
    <name type="common">Egyptian fruit bat</name>
    <name type="synonym">Pteropus aegyptiacus</name>
    <dbReference type="NCBI Taxonomy" id="9407"/>
    <lineage>
        <taxon>Eukaryota</taxon>
        <taxon>Metazoa</taxon>
        <taxon>Chordata</taxon>
        <taxon>Craniata</taxon>
        <taxon>Vertebrata</taxon>
        <taxon>Euteleostomi</taxon>
        <taxon>Mammalia</taxon>
        <taxon>Eutheria</taxon>
        <taxon>Laurasiatheria</taxon>
        <taxon>Chiroptera</taxon>
        <taxon>Yinpterochiroptera</taxon>
        <taxon>Pteropodoidea</taxon>
        <taxon>Pteropodidae</taxon>
        <taxon>Rousettinae</taxon>
        <taxon>Rousettus</taxon>
    </lineage>
</organism>
<evidence type="ECO:0000313" key="3">
    <source>
        <dbReference type="Proteomes" id="UP000593571"/>
    </source>
</evidence>
<gene>
    <name evidence="2" type="ORF">HJG63_011826</name>
</gene>
<name>A0A7J8FHY1_ROUAE</name>
<comment type="caution">
    <text evidence="2">The sequence shown here is derived from an EMBL/GenBank/DDBJ whole genome shotgun (WGS) entry which is preliminary data.</text>
</comment>
<proteinExistence type="predicted"/>
<dbReference type="AlphaFoldDB" id="A0A7J8FHY1"/>
<feature type="region of interest" description="Disordered" evidence="1">
    <location>
        <begin position="1"/>
        <end position="20"/>
    </location>
</feature>
<accession>A0A7J8FHY1</accession>
<evidence type="ECO:0000313" key="2">
    <source>
        <dbReference type="EMBL" id="KAF6447364.1"/>
    </source>
</evidence>
<dbReference type="Proteomes" id="UP000593571">
    <property type="component" value="Unassembled WGS sequence"/>
</dbReference>
<reference evidence="2 3" key="1">
    <citation type="journal article" date="2020" name="Nature">
        <title>Six reference-quality genomes reveal evolution of bat adaptations.</title>
        <authorList>
            <person name="Jebb D."/>
            <person name="Huang Z."/>
            <person name="Pippel M."/>
            <person name="Hughes G.M."/>
            <person name="Lavrichenko K."/>
            <person name="Devanna P."/>
            <person name="Winkler S."/>
            <person name="Jermiin L.S."/>
            <person name="Skirmuntt E.C."/>
            <person name="Katzourakis A."/>
            <person name="Burkitt-Gray L."/>
            <person name="Ray D.A."/>
            <person name="Sullivan K.A.M."/>
            <person name="Roscito J.G."/>
            <person name="Kirilenko B.M."/>
            <person name="Davalos L.M."/>
            <person name="Corthals A.P."/>
            <person name="Power M.L."/>
            <person name="Jones G."/>
            <person name="Ransome R.D."/>
            <person name="Dechmann D.K.N."/>
            <person name="Locatelli A.G."/>
            <person name="Puechmaille S.J."/>
            <person name="Fedrigo O."/>
            <person name="Jarvis E.D."/>
            <person name="Hiller M."/>
            <person name="Vernes S.C."/>
            <person name="Myers E.W."/>
            <person name="Teeling E.C."/>
        </authorList>
    </citation>
    <scope>NUCLEOTIDE SEQUENCE [LARGE SCALE GENOMIC DNA]</scope>
    <source>
        <strain evidence="2">MRouAeg1</strain>
        <tissue evidence="2">Muscle</tissue>
    </source>
</reference>
<dbReference type="EMBL" id="JACASE010000007">
    <property type="protein sequence ID" value="KAF6447364.1"/>
    <property type="molecule type" value="Genomic_DNA"/>
</dbReference>